<feature type="transmembrane region" description="Helical" evidence="1">
    <location>
        <begin position="52"/>
        <end position="72"/>
    </location>
</feature>
<reference evidence="2 3" key="1">
    <citation type="journal article" date="2019" name="Int. J. Syst. Evol. Microbiol.">
        <title>The Global Catalogue of Microorganisms (GCM) 10K type strain sequencing project: providing services to taxonomists for standard genome sequencing and annotation.</title>
        <authorList>
            <consortium name="The Broad Institute Genomics Platform"/>
            <consortium name="The Broad Institute Genome Sequencing Center for Infectious Disease"/>
            <person name="Wu L."/>
            <person name="Ma J."/>
        </authorList>
    </citation>
    <scope>NUCLEOTIDE SEQUENCE [LARGE SCALE GENOMIC DNA]</scope>
    <source>
        <strain evidence="2 3">JCM 15591</strain>
    </source>
</reference>
<evidence type="ECO:0008006" key="4">
    <source>
        <dbReference type="Google" id="ProtNLM"/>
    </source>
</evidence>
<dbReference type="RefSeq" id="WP_344064230.1">
    <property type="nucleotide sequence ID" value="NZ_BAAAPN010000035.1"/>
</dbReference>
<keyword evidence="1" id="KW-0812">Transmembrane</keyword>
<gene>
    <name evidence="2" type="ORF">GCM10009810_14780</name>
</gene>
<feature type="transmembrane region" description="Helical" evidence="1">
    <location>
        <begin position="25"/>
        <end position="46"/>
    </location>
</feature>
<name>A0ABN2KH65_9MICO</name>
<organism evidence="2 3">
    <name type="scientific">Nostocoides vanveenii</name>
    <dbReference type="NCBI Taxonomy" id="330835"/>
    <lineage>
        <taxon>Bacteria</taxon>
        <taxon>Bacillati</taxon>
        <taxon>Actinomycetota</taxon>
        <taxon>Actinomycetes</taxon>
        <taxon>Micrococcales</taxon>
        <taxon>Intrasporangiaceae</taxon>
        <taxon>Nostocoides</taxon>
    </lineage>
</organism>
<keyword evidence="1" id="KW-0472">Membrane</keyword>
<evidence type="ECO:0000256" key="1">
    <source>
        <dbReference type="SAM" id="Phobius"/>
    </source>
</evidence>
<accession>A0ABN2KH65</accession>
<dbReference type="Proteomes" id="UP001501475">
    <property type="component" value="Unassembled WGS sequence"/>
</dbReference>
<sequence length="94" mass="10173">MSTLRHDNGLAPTAPEPIAFRMDRIVLIGIGVWVLALVATLTIPALRDGDRAWWKWASLTGIALGALGYIYVRRGRGNAADAHGSAPANPQDYY</sequence>
<evidence type="ECO:0000313" key="3">
    <source>
        <dbReference type="Proteomes" id="UP001501475"/>
    </source>
</evidence>
<keyword evidence="3" id="KW-1185">Reference proteome</keyword>
<keyword evidence="1" id="KW-1133">Transmembrane helix</keyword>
<protein>
    <recommendedName>
        <fullName evidence="4">DUF2530 domain-containing protein</fullName>
    </recommendedName>
</protein>
<dbReference type="EMBL" id="BAAAPN010000035">
    <property type="protein sequence ID" value="GAA1756071.1"/>
    <property type="molecule type" value="Genomic_DNA"/>
</dbReference>
<evidence type="ECO:0000313" key="2">
    <source>
        <dbReference type="EMBL" id="GAA1756071.1"/>
    </source>
</evidence>
<comment type="caution">
    <text evidence="2">The sequence shown here is derived from an EMBL/GenBank/DDBJ whole genome shotgun (WGS) entry which is preliminary data.</text>
</comment>
<proteinExistence type="predicted"/>